<feature type="region of interest" description="Disordered" evidence="1">
    <location>
        <begin position="264"/>
        <end position="327"/>
    </location>
</feature>
<dbReference type="RefSeq" id="WP_092934871.1">
    <property type="nucleotide sequence ID" value="NZ_FMZP01000016.1"/>
</dbReference>
<dbReference type="Proteomes" id="UP000199320">
    <property type="component" value="Unassembled WGS sequence"/>
</dbReference>
<accession>A0A1I0IUQ7</accession>
<reference evidence="3" key="2">
    <citation type="submission" date="2016-10" db="EMBL/GenBank/DDBJ databases">
        <authorList>
            <person name="de Groot N.N."/>
        </authorList>
    </citation>
    <scope>NUCLEOTIDE SEQUENCE [LARGE SCALE GENOMIC DNA]</scope>
    <source>
        <strain evidence="3">CDM_6</strain>
    </source>
</reference>
<dbReference type="EMBL" id="FMZP01000016">
    <property type="protein sequence ID" value="SDD23500.1"/>
    <property type="molecule type" value="Genomic_DNA"/>
</dbReference>
<keyword evidence="4" id="KW-1185">Reference proteome</keyword>
<evidence type="ECO:0000256" key="1">
    <source>
        <dbReference type="SAM" id="MobiDB-lite"/>
    </source>
</evidence>
<evidence type="ECO:0000313" key="2">
    <source>
        <dbReference type="EMBL" id="SDD23500.1"/>
    </source>
</evidence>
<feature type="region of interest" description="Disordered" evidence="1">
    <location>
        <begin position="1"/>
        <end position="25"/>
    </location>
</feature>
<sequence length="582" mass="61817">MARDESVRDTTSPAEQTVSDDERNNTSVIDRRSYLKLAGATALATGVSAGAASAAGDDYEVIEARGQTITIDSGQTWENKLIDFGNRNEISIIAKGTNWTVRNIGFTGTIPYNTAVFGVCDSGSGTSVMENIYFGESTGEQPASTRSICIWVDPKHNGHLDVTNVNFNVPGNNGIYGSAPAYNGNGGTVALDSCYGNDCHHTAFRIGDNGMSIDNCMSYKSGTRAANRNVWVWEGKYDGGATIRNSHFITNGVGDSIATNGNPNLTIDNVHTDDGHGDGSNPKHFVPEGCPKSGEEAASGGSSNSASSTPSTDEDTDRSENTLLVDGVGTAGDTRYEFTVSGAAEKATIKGATIDDGDSIESGHITGRVAGWRDAFRFAGDLEELTIEGDARVFVNGERVDPADYGQEKPHVLTLVGNGTTANYELAVDGTIETIEGDDSDEYATVSSGNTVEGSIERAAQRFRFSGTLTDVTFLDGSAQVYVDDQRIDPEQYNEQELLPHAIVIDGTDTDGRTTYAFSVDGEVITSSYRDASVNPGDEIDGRSVSGKVDDGLDAYWFDGDIADFQLSGNANVDVEYNARSN</sequence>
<dbReference type="Proteomes" id="UP000324021">
    <property type="component" value="Unassembled WGS sequence"/>
</dbReference>
<evidence type="ECO:0000313" key="4">
    <source>
        <dbReference type="Proteomes" id="UP000199320"/>
    </source>
</evidence>
<gene>
    <name evidence="3" type="ORF">SAMN04488694_12522</name>
    <name evidence="2" type="ORF">SAMN05192552_101611</name>
</gene>
<organism evidence="3 4">
    <name type="scientific">Natrinema hispanicum</name>
    <dbReference type="NCBI Taxonomy" id="392421"/>
    <lineage>
        <taxon>Archaea</taxon>
        <taxon>Methanobacteriati</taxon>
        <taxon>Methanobacteriota</taxon>
        <taxon>Stenosarchaea group</taxon>
        <taxon>Halobacteria</taxon>
        <taxon>Halobacteriales</taxon>
        <taxon>Natrialbaceae</taxon>
        <taxon>Natrinema</taxon>
    </lineage>
</organism>
<dbReference type="OrthoDB" id="202667at2157"/>
<proteinExistence type="predicted"/>
<dbReference type="PROSITE" id="PS51318">
    <property type="entry name" value="TAT"/>
    <property type="match status" value="1"/>
</dbReference>
<dbReference type="AlphaFoldDB" id="A0A1I0IUQ7"/>
<evidence type="ECO:0000313" key="3">
    <source>
        <dbReference type="EMBL" id="SEU00318.1"/>
    </source>
</evidence>
<evidence type="ECO:0000313" key="5">
    <source>
        <dbReference type="Proteomes" id="UP000324021"/>
    </source>
</evidence>
<dbReference type="InterPro" id="IPR006311">
    <property type="entry name" value="TAT_signal"/>
</dbReference>
<reference evidence="4 5" key="1">
    <citation type="submission" date="2016-10" db="EMBL/GenBank/DDBJ databases">
        <authorList>
            <person name="Varghese N."/>
            <person name="Submissions S."/>
        </authorList>
    </citation>
    <scope>NUCLEOTIDE SEQUENCE [LARGE SCALE GENOMIC DNA]</scope>
    <source>
        <strain evidence="2 5">CDM_1</strain>
        <strain evidence="4">CDM_6</strain>
    </source>
</reference>
<feature type="compositionally biased region" description="Low complexity" evidence="1">
    <location>
        <begin position="296"/>
        <end position="308"/>
    </location>
</feature>
<name>A0A1I0IUQ7_9EURY</name>
<dbReference type="EMBL" id="FOIC01000025">
    <property type="protein sequence ID" value="SEU00318.1"/>
    <property type="molecule type" value="Genomic_DNA"/>
</dbReference>
<protein>
    <submittedName>
        <fullName evidence="3">Uncharacterized protein</fullName>
    </submittedName>
</protein>